<dbReference type="InterPro" id="IPR028939">
    <property type="entry name" value="P5C_Rdtase_cat_N"/>
</dbReference>
<evidence type="ECO:0000259" key="6">
    <source>
        <dbReference type="Pfam" id="PF03807"/>
    </source>
</evidence>
<dbReference type="GO" id="GO:0055129">
    <property type="term" value="P:L-proline biosynthetic process"/>
    <property type="evidence" value="ECO:0007669"/>
    <property type="project" value="TreeGrafter"/>
</dbReference>
<evidence type="ECO:0000256" key="1">
    <source>
        <dbReference type="ARBA" id="ARBA00005525"/>
    </source>
</evidence>
<evidence type="ECO:0000256" key="3">
    <source>
        <dbReference type="ARBA" id="ARBA00054560"/>
    </source>
</evidence>
<dbReference type="InterPro" id="IPR036291">
    <property type="entry name" value="NAD(P)-bd_dom_sf"/>
</dbReference>
<dbReference type="OrthoDB" id="195672at2759"/>
<keyword evidence="2" id="KW-0560">Oxidoreductase</keyword>
<evidence type="ECO:0000313" key="7">
    <source>
        <dbReference type="Ensembl" id="ENSLLEP00000038742.1"/>
    </source>
</evidence>
<evidence type="ECO:0000256" key="4">
    <source>
        <dbReference type="ARBA" id="ARBA00072230"/>
    </source>
</evidence>
<dbReference type="GeneTree" id="ENSGT00950000183044"/>
<dbReference type="Pfam" id="PF03807">
    <property type="entry name" value="F420_oxidored"/>
    <property type="match status" value="1"/>
</dbReference>
<name>A0A8C5QJN8_9ANUR</name>
<evidence type="ECO:0000256" key="2">
    <source>
        <dbReference type="ARBA" id="ARBA00023002"/>
    </source>
</evidence>
<feature type="transmembrane region" description="Helical" evidence="5">
    <location>
        <begin position="304"/>
        <end position="324"/>
    </location>
</feature>
<organism evidence="7 8">
    <name type="scientific">Leptobrachium leishanense</name>
    <name type="common">Leishan spiny toad</name>
    <dbReference type="NCBI Taxonomy" id="445787"/>
    <lineage>
        <taxon>Eukaryota</taxon>
        <taxon>Metazoa</taxon>
        <taxon>Chordata</taxon>
        <taxon>Craniata</taxon>
        <taxon>Vertebrata</taxon>
        <taxon>Euteleostomi</taxon>
        <taxon>Amphibia</taxon>
        <taxon>Batrachia</taxon>
        <taxon>Anura</taxon>
        <taxon>Pelobatoidea</taxon>
        <taxon>Megophryidae</taxon>
        <taxon>Leptobrachium</taxon>
    </lineage>
</organism>
<keyword evidence="5" id="KW-0472">Membrane</keyword>
<dbReference type="AlphaFoldDB" id="A0A8C5QJN8"/>
<dbReference type="SUPFAM" id="SSF51735">
    <property type="entry name" value="NAD(P)-binding Rossmann-fold domains"/>
    <property type="match status" value="1"/>
</dbReference>
<keyword evidence="5" id="KW-1133">Transmembrane helix</keyword>
<keyword evidence="8" id="KW-1185">Reference proteome</keyword>
<dbReference type="GO" id="GO:0004735">
    <property type="term" value="F:pyrroline-5-carboxylate reductase activity"/>
    <property type="evidence" value="ECO:0007669"/>
    <property type="project" value="TreeGrafter"/>
</dbReference>
<dbReference type="FunFam" id="3.40.50.720:FF:000447">
    <property type="entry name" value="NADP dependent oxidoreductase domain containing 1"/>
    <property type="match status" value="1"/>
</dbReference>
<dbReference type="Gene3D" id="3.40.50.720">
    <property type="entry name" value="NAD(P)-binding Rossmann-like Domain"/>
    <property type="match status" value="1"/>
</dbReference>
<evidence type="ECO:0000313" key="8">
    <source>
        <dbReference type="Proteomes" id="UP000694569"/>
    </source>
</evidence>
<protein>
    <recommendedName>
        <fullName evidence="4">NADP-dependent oxidoreductase domain-containing protein 1</fullName>
    </recommendedName>
</protein>
<dbReference type="Proteomes" id="UP000694569">
    <property type="component" value="Unplaced"/>
</dbReference>
<reference evidence="7" key="2">
    <citation type="submission" date="2025-09" db="UniProtKB">
        <authorList>
            <consortium name="Ensembl"/>
        </authorList>
    </citation>
    <scope>IDENTIFICATION</scope>
</reference>
<accession>A0A8C5QJN8</accession>
<feature type="domain" description="Pyrroline-5-carboxylate reductase catalytic N-terminal" evidence="6">
    <location>
        <begin position="75"/>
        <end position="156"/>
    </location>
</feature>
<sequence>MNPFLSFTSSAMNFTAAVSLQDPKKLIKHRRSLTLNACAHCVFFCKVLLYTRDRAVWTQYGASRLKLASHSKGLRVGIIGAGHLGKQLARCLIDATGLQAEDIRISTRRPQTLRDFQEHGVLCYYDNVGLATWAHVIFVCCLPSQLPALCTEIRSHVGEACIVYSLVSSVPLPRLHQLLGSRNVIRPEYQTVSPGAFYNVTLNRYLDAFSSSHMTGLVRLMSRFIETTIYAALNMCTEQGLFHGQSLDVLNAMIHSPGVTGEVSHHSPLRADDIVSQEYASTLSETRPFPWFDLCSVQMKETPFSQNGVSVHLFFFFGGNFAIFNKRTPYKNR</sequence>
<proteinExistence type="inferred from homology"/>
<comment type="similarity">
    <text evidence="1">Belongs to the pyrroline-5-carboxylate reductase family.</text>
</comment>
<reference evidence="7" key="1">
    <citation type="submission" date="2025-08" db="UniProtKB">
        <authorList>
            <consortium name="Ensembl"/>
        </authorList>
    </citation>
    <scope>IDENTIFICATION</scope>
</reference>
<dbReference type="Ensembl" id="ENSLLET00000040276.1">
    <property type="protein sequence ID" value="ENSLLEP00000038742.1"/>
    <property type="gene ID" value="ENSLLEG00000024535.1"/>
</dbReference>
<dbReference type="PANTHER" id="PTHR11645:SF58">
    <property type="entry name" value="NADP-DEPENDENT OXIDOREDUCTASE DOMAIN-CONTAINING PROTEIN 1"/>
    <property type="match status" value="1"/>
</dbReference>
<evidence type="ECO:0000256" key="5">
    <source>
        <dbReference type="SAM" id="Phobius"/>
    </source>
</evidence>
<dbReference type="PANTHER" id="PTHR11645">
    <property type="entry name" value="PYRROLINE-5-CARBOXYLATE REDUCTASE"/>
    <property type="match status" value="1"/>
</dbReference>
<keyword evidence="5" id="KW-0812">Transmembrane</keyword>
<comment type="function">
    <text evidence="3">Probable oxidoreductase.</text>
</comment>
<gene>
    <name evidence="7" type="primary">NOXRED1</name>
</gene>